<name>A0A562VP64_9BACT</name>
<protein>
    <submittedName>
        <fullName evidence="5">Conjugal transfer pilus assembly protein TraK</fullName>
    </submittedName>
</protein>
<feature type="signal peptide" evidence="2">
    <location>
        <begin position="1"/>
        <end position="18"/>
    </location>
</feature>
<dbReference type="EMBL" id="VLLN01000007">
    <property type="protein sequence ID" value="TWJ19689.1"/>
    <property type="molecule type" value="Genomic_DNA"/>
</dbReference>
<evidence type="ECO:0000256" key="1">
    <source>
        <dbReference type="SAM" id="MobiDB-lite"/>
    </source>
</evidence>
<proteinExistence type="predicted"/>
<feature type="chain" id="PRO_5021994774" evidence="2">
    <location>
        <begin position="19"/>
        <end position="319"/>
    </location>
</feature>
<dbReference type="InterPro" id="IPR055397">
    <property type="entry name" value="TraK_C"/>
</dbReference>
<evidence type="ECO:0000313" key="5">
    <source>
        <dbReference type="EMBL" id="TWJ19689.1"/>
    </source>
</evidence>
<evidence type="ECO:0000259" key="3">
    <source>
        <dbReference type="Pfam" id="PF06586"/>
    </source>
</evidence>
<feature type="domain" description="TraK C-terminal" evidence="4">
    <location>
        <begin position="157"/>
        <end position="271"/>
    </location>
</feature>
<dbReference type="AlphaFoldDB" id="A0A562VP64"/>
<gene>
    <name evidence="5" type="ORF">JN12_01490</name>
</gene>
<dbReference type="InterPro" id="IPR010563">
    <property type="entry name" value="TraK_N"/>
</dbReference>
<feature type="compositionally biased region" description="Basic and acidic residues" evidence="1">
    <location>
        <begin position="293"/>
        <end position="313"/>
    </location>
</feature>
<keyword evidence="6" id="KW-1185">Reference proteome</keyword>
<accession>A0A562VP64</accession>
<dbReference type="RefSeq" id="WP_145020577.1">
    <property type="nucleotide sequence ID" value="NZ_VLLN01000007.1"/>
</dbReference>
<comment type="caution">
    <text evidence="5">The sequence shown here is derived from an EMBL/GenBank/DDBJ whole genome shotgun (WGS) entry which is preliminary data.</text>
</comment>
<dbReference type="Proteomes" id="UP000319449">
    <property type="component" value="Unassembled WGS sequence"/>
</dbReference>
<dbReference type="OrthoDB" id="5393066at2"/>
<sequence length="319" mass="35344">MYRALIVAALMLPAIANAAERGATPADPGDAKRRLAAVTDVKGDEGGPEGEWPTVIPPEVATKIRLSSSDLNRISCSSEIKDALTSTEKGVVIKITGKDAFIKFKVTKRGDKLVYSTTPTELYVVCGDETYSMVAVPQRVPSQTIRLSSGKERKIKDNAALYSGLPFEKMMLKAIQDVYTEQIPESYTVSKPDTRIDAFKEVRMVLKRVVDVEGEGLRIKEYLVSLKDGTKEFRMNEKMFIRTGLAENPVAISLERHILRPGDTIRAFVVEQRGERQGFSGKLESDLPVLENPKQDRKASPEKGVQKAPTERQEGDDEK</sequence>
<evidence type="ECO:0000313" key="6">
    <source>
        <dbReference type="Proteomes" id="UP000319449"/>
    </source>
</evidence>
<dbReference type="Pfam" id="PF06586">
    <property type="entry name" value="TraK_N"/>
    <property type="match status" value="1"/>
</dbReference>
<dbReference type="Pfam" id="PF23536">
    <property type="entry name" value="TraK_C"/>
    <property type="match status" value="1"/>
</dbReference>
<feature type="region of interest" description="Disordered" evidence="1">
    <location>
        <begin position="276"/>
        <end position="319"/>
    </location>
</feature>
<evidence type="ECO:0000259" key="4">
    <source>
        <dbReference type="Pfam" id="PF23536"/>
    </source>
</evidence>
<organism evidence="5 6">
    <name type="scientific">Geobacter argillaceus</name>
    <dbReference type="NCBI Taxonomy" id="345631"/>
    <lineage>
        <taxon>Bacteria</taxon>
        <taxon>Pseudomonadati</taxon>
        <taxon>Thermodesulfobacteriota</taxon>
        <taxon>Desulfuromonadia</taxon>
        <taxon>Geobacterales</taxon>
        <taxon>Geobacteraceae</taxon>
        <taxon>Geobacter</taxon>
    </lineage>
</organism>
<evidence type="ECO:0000256" key="2">
    <source>
        <dbReference type="SAM" id="SignalP"/>
    </source>
</evidence>
<feature type="domain" description="TraK N-terminal" evidence="3">
    <location>
        <begin position="58"/>
        <end position="149"/>
    </location>
</feature>
<keyword evidence="2" id="KW-0732">Signal</keyword>
<reference evidence="5 6" key="1">
    <citation type="submission" date="2019-07" db="EMBL/GenBank/DDBJ databases">
        <title>Genomic Encyclopedia of Archaeal and Bacterial Type Strains, Phase II (KMG-II): from individual species to whole genera.</title>
        <authorList>
            <person name="Goeker M."/>
        </authorList>
    </citation>
    <scope>NUCLEOTIDE SEQUENCE [LARGE SCALE GENOMIC DNA]</scope>
    <source>
        <strain evidence="5 6">ATCC BAA-1139</strain>
    </source>
</reference>